<reference evidence="2" key="1">
    <citation type="journal article" date="2014" name="Front. Microbiol.">
        <title>High frequency of phylogenetically diverse reductive dehalogenase-homologous genes in deep subseafloor sedimentary metagenomes.</title>
        <authorList>
            <person name="Kawai M."/>
            <person name="Futagami T."/>
            <person name="Toyoda A."/>
            <person name="Takaki Y."/>
            <person name="Nishi S."/>
            <person name="Hori S."/>
            <person name="Arai W."/>
            <person name="Tsubouchi T."/>
            <person name="Morono Y."/>
            <person name="Uchiyama I."/>
            <person name="Ito T."/>
            <person name="Fujiyama A."/>
            <person name="Inagaki F."/>
            <person name="Takami H."/>
        </authorList>
    </citation>
    <scope>NUCLEOTIDE SEQUENCE</scope>
    <source>
        <strain evidence="2">Expedition CK06-06</strain>
    </source>
</reference>
<gene>
    <name evidence="2" type="ORF">S03H2_54040</name>
</gene>
<sequence length="133" mass="14758">MEKQRLMSLGLAAILVIGIVFISGCIQRESPKAPTTTQPSETPTTTQLSETPTTQPSTVNFLTYENPIYGIRFNYPQDWAKKEGGAGGEYGVRFGSPDTSDIFQEIFGVSVLDMSAQPITLDEYTRSIREHYE</sequence>
<evidence type="ECO:0000256" key="1">
    <source>
        <dbReference type="SAM" id="MobiDB-lite"/>
    </source>
</evidence>
<feature type="compositionally biased region" description="Low complexity" evidence="1">
    <location>
        <begin position="34"/>
        <end position="57"/>
    </location>
</feature>
<accession>X1I2T2</accession>
<name>X1I2T2_9ZZZZ</name>
<feature type="non-terminal residue" evidence="2">
    <location>
        <position position="133"/>
    </location>
</feature>
<dbReference type="EMBL" id="BARU01034422">
    <property type="protein sequence ID" value="GAH63620.1"/>
    <property type="molecule type" value="Genomic_DNA"/>
</dbReference>
<proteinExistence type="predicted"/>
<evidence type="ECO:0008006" key="3">
    <source>
        <dbReference type="Google" id="ProtNLM"/>
    </source>
</evidence>
<feature type="region of interest" description="Disordered" evidence="1">
    <location>
        <begin position="30"/>
        <end position="57"/>
    </location>
</feature>
<comment type="caution">
    <text evidence="2">The sequence shown here is derived from an EMBL/GenBank/DDBJ whole genome shotgun (WGS) entry which is preliminary data.</text>
</comment>
<dbReference type="AlphaFoldDB" id="X1I2T2"/>
<evidence type="ECO:0000313" key="2">
    <source>
        <dbReference type="EMBL" id="GAH63620.1"/>
    </source>
</evidence>
<protein>
    <recommendedName>
        <fullName evidence="3">PsbP C-terminal domain-containing protein</fullName>
    </recommendedName>
</protein>
<dbReference type="PROSITE" id="PS51257">
    <property type="entry name" value="PROKAR_LIPOPROTEIN"/>
    <property type="match status" value="1"/>
</dbReference>
<organism evidence="2">
    <name type="scientific">marine sediment metagenome</name>
    <dbReference type="NCBI Taxonomy" id="412755"/>
    <lineage>
        <taxon>unclassified sequences</taxon>
        <taxon>metagenomes</taxon>
        <taxon>ecological metagenomes</taxon>
    </lineage>
</organism>